<keyword evidence="2" id="KW-0201">Cytochrome c-type biogenesis</keyword>
<dbReference type="PATRIC" id="fig|927665.4.peg.413"/>
<evidence type="ECO:0000313" key="7">
    <source>
        <dbReference type="Proteomes" id="UP000033047"/>
    </source>
</evidence>
<dbReference type="CDD" id="cd02966">
    <property type="entry name" value="TlpA_like_family"/>
    <property type="match status" value="1"/>
</dbReference>
<dbReference type="GO" id="GO:0030313">
    <property type="term" value="C:cell envelope"/>
    <property type="evidence" value="ECO:0007669"/>
    <property type="project" value="UniProtKB-SubCell"/>
</dbReference>
<dbReference type="AlphaFoldDB" id="A0A0F5JRB0"/>
<dbReference type="RefSeq" id="WP_046145148.1">
    <property type="nucleotide sequence ID" value="NZ_KQ033912.1"/>
</dbReference>
<dbReference type="InterPro" id="IPR036249">
    <property type="entry name" value="Thioredoxin-like_sf"/>
</dbReference>
<dbReference type="GO" id="GO:0017004">
    <property type="term" value="P:cytochrome complex assembly"/>
    <property type="evidence" value="ECO:0007669"/>
    <property type="project" value="UniProtKB-KW"/>
</dbReference>
<feature type="domain" description="Thioredoxin" evidence="5">
    <location>
        <begin position="310"/>
        <end position="477"/>
    </location>
</feature>
<keyword evidence="4" id="KW-0175">Coiled coil</keyword>
<dbReference type="Pfam" id="PF08534">
    <property type="entry name" value="Redoxin"/>
    <property type="match status" value="1"/>
</dbReference>
<dbReference type="InterPro" id="IPR013740">
    <property type="entry name" value="Redoxin"/>
</dbReference>
<evidence type="ECO:0000256" key="4">
    <source>
        <dbReference type="SAM" id="Coils"/>
    </source>
</evidence>
<dbReference type="SUPFAM" id="SSF52833">
    <property type="entry name" value="Thioredoxin-like"/>
    <property type="match status" value="1"/>
</dbReference>
<dbReference type="InterPro" id="IPR017937">
    <property type="entry name" value="Thioredoxin_CS"/>
</dbReference>
<dbReference type="STRING" id="927665.HMPREF1535_00411"/>
<keyword evidence="3" id="KW-0676">Redox-active center</keyword>
<dbReference type="Proteomes" id="UP000033047">
    <property type="component" value="Unassembled WGS sequence"/>
</dbReference>
<evidence type="ECO:0000259" key="5">
    <source>
        <dbReference type="PROSITE" id="PS51352"/>
    </source>
</evidence>
<organism evidence="6 7">
    <name type="scientific">Parabacteroides goldsteinii DSM 19448 = WAL 12034</name>
    <dbReference type="NCBI Taxonomy" id="927665"/>
    <lineage>
        <taxon>Bacteria</taxon>
        <taxon>Pseudomonadati</taxon>
        <taxon>Bacteroidota</taxon>
        <taxon>Bacteroidia</taxon>
        <taxon>Bacteroidales</taxon>
        <taxon>Tannerellaceae</taxon>
        <taxon>Parabacteroides</taxon>
    </lineage>
</organism>
<dbReference type="PROSITE" id="PS51257">
    <property type="entry name" value="PROKAR_LIPOPROTEIN"/>
    <property type="match status" value="1"/>
</dbReference>
<comment type="subcellular location">
    <subcellularLocation>
        <location evidence="1">Cell envelope</location>
    </subcellularLocation>
</comment>
<gene>
    <name evidence="6" type="ORF">HMPREF1535_00411</name>
</gene>
<proteinExistence type="predicted"/>
<dbReference type="InterPro" id="IPR050553">
    <property type="entry name" value="Thioredoxin_ResA/DsbE_sf"/>
</dbReference>
<dbReference type="InterPro" id="IPR013766">
    <property type="entry name" value="Thioredoxin_domain"/>
</dbReference>
<comment type="caution">
    <text evidence="6">The sequence shown here is derived from an EMBL/GenBank/DDBJ whole genome shotgun (WGS) entry which is preliminary data.</text>
</comment>
<dbReference type="PROSITE" id="PS51352">
    <property type="entry name" value="THIOREDOXIN_2"/>
    <property type="match status" value="1"/>
</dbReference>
<accession>A0A0F5JRB0</accession>
<reference evidence="6 7" key="1">
    <citation type="submission" date="2013-04" db="EMBL/GenBank/DDBJ databases">
        <title>The Genome Sequence of Parabacteroides goldsteinii DSM 19448.</title>
        <authorList>
            <consortium name="The Broad Institute Genomics Platform"/>
            <person name="Earl A."/>
            <person name="Ward D."/>
            <person name="Feldgarden M."/>
            <person name="Gevers D."/>
            <person name="Martens E."/>
            <person name="Sakamoto M."/>
            <person name="Benno Y."/>
            <person name="Song Y."/>
            <person name="Liu C."/>
            <person name="Lee J."/>
            <person name="Bolanos M."/>
            <person name="Vaisanen M.L."/>
            <person name="Finegold S.M."/>
            <person name="Walker B."/>
            <person name="Young S."/>
            <person name="Zeng Q."/>
            <person name="Gargeya S."/>
            <person name="Fitzgerald M."/>
            <person name="Haas B."/>
            <person name="Abouelleil A."/>
            <person name="Allen A.W."/>
            <person name="Alvarado L."/>
            <person name="Arachchi H.M."/>
            <person name="Berlin A.M."/>
            <person name="Chapman S.B."/>
            <person name="Gainer-Dewar J."/>
            <person name="Goldberg J."/>
            <person name="Griggs A."/>
            <person name="Gujja S."/>
            <person name="Hansen M."/>
            <person name="Howarth C."/>
            <person name="Imamovic A."/>
            <person name="Ireland A."/>
            <person name="Larimer J."/>
            <person name="McCowan C."/>
            <person name="Murphy C."/>
            <person name="Pearson M."/>
            <person name="Poon T.W."/>
            <person name="Priest M."/>
            <person name="Roberts A."/>
            <person name="Saif S."/>
            <person name="Shea T."/>
            <person name="Sisk P."/>
            <person name="Sykes S."/>
            <person name="Wortman J."/>
            <person name="Nusbaum C."/>
            <person name="Birren B."/>
        </authorList>
    </citation>
    <scope>NUCLEOTIDE SEQUENCE [LARGE SCALE GENOMIC DNA]</scope>
    <source>
        <strain evidence="6 7">DSM 19448</strain>
    </source>
</reference>
<protein>
    <recommendedName>
        <fullName evidence="5">Thioredoxin domain-containing protein</fullName>
    </recommendedName>
</protein>
<dbReference type="HOGENOM" id="CLU_042529_1_1_10"/>
<dbReference type="PANTHER" id="PTHR42852">
    <property type="entry name" value="THIOL:DISULFIDE INTERCHANGE PROTEIN DSBE"/>
    <property type="match status" value="1"/>
</dbReference>
<evidence type="ECO:0000256" key="1">
    <source>
        <dbReference type="ARBA" id="ARBA00004196"/>
    </source>
</evidence>
<evidence type="ECO:0000256" key="2">
    <source>
        <dbReference type="ARBA" id="ARBA00022748"/>
    </source>
</evidence>
<dbReference type="PROSITE" id="PS00194">
    <property type="entry name" value="THIOREDOXIN_1"/>
    <property type="match status" value="1"/>
</dbReference>
<dbReference type="Gene3D" id="3.40.30.10">
    <property type="entry name" value="Glutaredoxin"/>
    <property type="match status" value="1"/>
</dbReference>
<evidence type="ECO:0000256" key="3">
    <source>
        <dbReference type="ARBA" id="ARBA00023284"/>
    </source>
</evidence>
<dbReference type="EMBL" id="AQHV01000001">
    <property type="protein sequence ID" value="KKB60135.1"/>
    <property type="molecule type" value="Genomic_DNA"/>
</dbReference>
<evidence type="ECO:0000313" key="6">
    <source>
        <dbReference type="EMBL" id="KKB60135.1"/>
    </source>
</evidence>
<name>A0A0F5JRB0_9BACT</name>
<sequence>MKNQRLGCVLAGIAIWGLTGCSPESIILEGKVSNLSGNTIVYRPTMDGIYNATQRDTLFLQADSTYRITLPSKGNEKISFYIYGQKYLGTVYAEPGKNVLDIDASLENNLSIENTLVKENEIVKELSRLQEEVFNLRARRGDAFQVAKDTVASSVYQKLTDYASGIEQKITGVDDVFKKRAVQDVRMQMLLAFMNQYFGINYQGTEETKKEWEAVYPEMLAYADISQPENVFSEAFADVISNVAGIELYMKTKQQPKDRNEGKQKLFDWYKNNLKGRVQEVAMANVILEDASNESYSTGIPALYEQFKELHPGSTLTPALEKAIQKNIAFNNQELPEDIHILNTDSVRSFKEITDRYAGKVIFIDIWATWCGPCRESFAHVKPLQQYAKENDIVLLYVSIDRPTDAALWKKMAGYYNLKGDHVIINEFFKMDIYNTFGNNGALYIPHCAIINKKGELQFKKAASPEDMDKLAEQLREAGE</sequence>
<dbReference type="PANTHER" id="PTHR42852:SF13">
    <property type="entry name" value="PROTEIN DIPZ"/>
    <property type="match status" value="1"/>
</dbReference>
<dbReference type="GO" id="GO:0016491">
    <property type="term" value="F:oxidoreductase activity"/>
    <property type="evidence" value="ECO:0007669"/>
    <property type="project" value="InterPro"/>
</dbReference>
<feature type="coiled-coil region" evidence="4">
    <location>
        <begin position="112"/>
        <end position="139"/>
    </location>
</feature>